<accession>A0A3R7IT43</accession>
<dbReference type="EC" id="1.1.1.257" evidence="6"/>
<dbReference type="AlphaFoldDB" id="A0A3R7IT43"/>
<dbReference type="FunFam" id="3.40.309.10:FF:000012">
    <property type="entry name" value="Betaine aldehyde dehydrogenase"/>
    <property type="match status" value="1"/>
</dbReference>
<comment type="catalytic activity">
    <reaction evidence="4">
        <text>4-(hydroxymethyl)benzenesulfonate + NAD(+) = 4-formylbenzenesulfonate + NADH + H(+)</text>
        <dbReference type="Rhea" id="RHEA:24412"/>
        <dbReference type="ChEBI" id="CHEBI:11944"/>
        <dbReference type="ChEBI" id="CHEBI:11987"/>
        <dbReference type="ChEBI" id="CHEBI:15378"/>
        <dbReference type="ChEBI" id="CHEBI:57540"/>
        <dbReference type="ChEBI" id="CHEBI:57945"/>
        <dbReference type="EC" id="1.1.1.257"/>
    </reaction>
</comment>
<proteinExistence type="inferred from homology"/>
<evidence type="ECO:0000256" key="2">
    <source>
        <dbReference type="ARBA" id="ARBA00011738"/>
    </source>
</evidence>
<dbReference type="EMBL" id="NKDB02000002">
    <property type="protein sequence ID" value="RKJ96707.1"/>
    <property type="molecule type" value="Genomic_DNA"/>
</dbReference>
<dbReference type="InterPro" id="IPR016161">
    <property type="entry name" value="Ald_DH/histidinol_DH"/>
</dbReference>
<dbReference type="Pfam" id="PF00171">
    <property type="entry name" value="Aldedh"/>
    <property type="match status" value="1"/>
</dbReference>
<dbReference type="RefSeq" id="WP_094438261.1">
    <property type="nucleotide sequence ID" value="NZ_NKDB02000002.1"/>
</dbReference>
<evidence type="ECO:0000256" key="7">
    <source>
        <dbReference type="ARBA" id="ARBA00079883"/>
    </source>
</evidence>
<evidence type="ECO:0000256" key="6">
    <source>
        <dbReference type="ARBA" id="ARBA00066857"/>
    </source>
</evidence>
<name>A0A3R7IT43_9BURK</name>
<comment type="subunit">
    <text evidence="2">Homodimer.</text>
</comment>
<sequence length="502" mass="53651">MSSFTSAQASSQIINEGLALAQRWIAAGPKQLLIDGKWVPARSDRTIQSINPATEEVLAEIAEGDAADVDAAVAAARRAFESSSWRGISPHVRSRYLLHIADAIEKNAAELAALESLDNGMPIWLATAAVGMTVDAFRYYAGWPTKIMGTTNPTDETAFIFTLREPVGVCGQINPWNVPMLLIALKIAPPLACGNTVVLKPSELCSLTTLRVAELIQETGLPPGVVNIVTGYGSTVGSAISGHEGIDKVSFTGSTAVGKMILQASCGNMKRTTLELGGKTPNILFADADLEKAIPRAVLGFTMNSGQICSSGTRIFVQESILDEVTEKITRFTAAQKVGSPFDPDTKLGPLVSGTQLNRVLSYVEAGLEAGAQLTTGGERLPGKGYFLAPTVFSRADNQMKMAREEIFGPVTAIIPFKDEADVIAMANDSTYGLAGGIWTQNVSRAHRMARAIRGGRIWVNTFGETDSVMPFGGFKQSGLGREFGIDSIMTYTETKSVMFRF</sequence>
<evidence type="ECO:0000256" key="1">
    <source>
        <dbReference type="ARBA" id="ARBA00009986"/>
    </source>
</evidence>
<dbReference type="Gene3D" id="3.40.309.10">
    <property type="entry name" value="Aldehyde Dehydrogenase, Chain A, domain 2"/>
    <property type="match status" value="1"/>
</dbReference>
<evidence type="ECO:0000256" key="3">
    <source>
        <dbReference type="ARBA" id="ARBA00023002"/>
    </source>
</evidence>
<comment type="caution">
    <text evidence="9">The sequence shown here is derived from an EMBL/GenBank/DDBJ whole genome shotgun (WGS) entry which is preliminary data.</text>
</comment>
<feature type="domain" description="Aldehyde dehydrogenase" evidence="8">
    <location>
        <begin position="38"/>
        <end position="498"/>
    </location>
</feature>
<dbReference type="Gene3D" id="3.40.605.10">
    <property type="entry name" value="Aldehyde Dehydrogenase, Chain A, domain 1"/>
    <property type="match status" value="1"/>
</dbReference>
<dbReference type="InterPro" id="IPR015590">
    <property type="entry name" value="Aldehyde_DH_dom"/>
</dbReference>
<evidence type="ECO:0000259" key="8">
    <source>
        <dbReference type="Pfam" id="PF00171"/>
    </source>
</evidence>
<dbReference type="GO" id="GO:0018462">
    <property type="term" value="F:4-(hydroxymethyl)benzenesulfonate dehydrogenase activity"/>
    <property type="evidence" value="ECO:0007669"/>
    <property type="project" value="UniProtKB-EC"/>
</dbReference>
<comment type="similarity">
    <text evidence="1">Belongs to the aldehyde dehydrogenase family.</text>
</comment>
<protein>
    <recommendedName>
        <fullName evidence="6">4-(hydroxymethyl)benzenesulfonate dehydrogenase</fullName>
        <ecNumber evidence="6">1.1.1.257</ecNumber>
    </recommendedName>
    <alternativeName>
        <fullName evidence="7">Toluenesulfonate aldehyde dehydrogenase TsaD</fullName>
    </alternativeName>
</protein>
<comment type="function">
    <text evidence="5">Involved in the toluene-4-sulfonate degradation pathway. Does not discriminate between the sulfonate and the carboxyl substituents and can also be involved in the p-toluenecarboxylate degradation pathway.</text>
</comment>
<dbReference type="InterPro" id="IPR016162">
    <property type="entry name" value="Ald_DH_N"/>
</dbReference>
<evidence type="ECO:0000256" key="5">
    <source>
        <dbReference type="ARBA" id="ARBA00056807"/>
    </source>
</evidence>
<dbReference type="GO" id="GO:0016620">
    <property type="term" value="F:oxidoreductase activity, acting on the aldehyde or oxo group of donors, NAD or NADP as acceptor"/>
    <property type="evidence" value="ECO:0007669"/>
    <property type="project" value="InterPro"/>
</dbReference>
<evidence type="ECO:0000313" key="10">
    <source>
        <dbReference type="Proteomes" id="UP000216225"/>
    </source>
</evidence>
<evidence type="ECO:0000256" key="4">
    <source>
        <dbReference type="ARBA" id="ARBA00051407"/>
    </source>
</evidence>
<gene>
    <name evidence="9" type="ORF">CE154_011865</name>
</gene>
<dbReference type="PANTHER" id="PTHR11699">
    <property type="entry name" value="ALDEHYDE DEHYDROGENASE-RELATED"/>
    <property type="match status" value="1"/>
</dbReference>
<evidence type="ECO:0000313" key="9">
    <source>
        <dbReference type="EMBL" id="RKJ96707.1"/>
    </source>
</evidence>
<dbReference type="Proteomes" id="UP000216225">
    <property type="component" value="Unassembled WGS sequence"/>
</dbReference>
<organism evidence="9 10">
    <name type="scientific">Alicycliphilus denitrificans</name>
    <dbReference type="NCBI Taxonomy" id="179636"/>
    <lineage>
        <taxon>Bacteria</taxon>
        <taxon>Pseudomonadati</taxon>
        <taxon>Pseudomonadota</taxon>
        <taxon>Betaproteobacteria</taxon>
        <taxon>Burkholderiales</taxon>
        <taxon>Comamonadaceae</taxon>
        <taxon>Alicycliphilus</taxon>
    </lineage>
</organism>
<keyword evidence="3" id="KW-0560">Oxidoreductase</keyword>
<dbReference type="FunFam" id="3.40.605.10:FF:000007">
    <property type="entry name" value="NAD/NADP-dependent betaine aldehyde dehydrogenase"/>
    <property type="match status" value="1"/>
</dbReference>
<reference evidence="9 10" key="1">
    <citation type="submission" date="2018-09" db="EMBL/GenBank/DDBJ databases">
        <title>Genome comparison of Alicycliphilus sp. BQ1, a polyurethanolytic bacterium, with its closest phylogenetic relatives Alicycliphilus denitrificans BC and K601, unable to attack polyurethane.</title>
        <authorList>
            <person name="Loza-Tavera H."/>
            <person name="Lozano L."/>
            <person name="Cevallos M."/>
            <person name="Maya-Lucas O."/>
            <person name="Garcia-Mena J."/>
            <person name="Hernandez J."/>
        </authorList>
    </citation>
    <scope>NUCLEOTIDE SEQUENCE [LARGE SCALE GENOMIC DNA]</scope>
    <source>
        <strain evidence="9 10">BQ1</strain>
    </source>
</reference>
<dbReference type="InterPro" id="IPR016163">
    <property type="entry name" value="Ald_DH_C"/>
</dbReference>
<dbReference type="SUPFAM" id="SSF53720">
    <property type="entry name" value="ALDH-like"/>
    <property type="match status" value="1"/>
</dbReference>